<keyword evidence="11" id="KW-0234">DNA repair</keyword>
<dbReference type="SMART" id="SM00478">
    <property type="entry name" value="ENDO3c"/>
    <property type="match status" value="1"/>
</dbReference>
<keyword evidence="5" id="KW-0004">4Fe-4S</keyword>
<dbReference type="SUPFAM" id="SSF48150">
    <property type="entry name" value="DNA-glycosylase"/>
    <property type="match status" value="1"/>
</dbReference>
<dbReference type="Pfam" id="PF00730">
    <property type="entry name" value="HhH-GPD"/>
    <property type="match status" value="1"/>
</dbReference>
<dbReference type="PANTHER" id="PTHR42944:SF1">
    <property type="entry name" value="ADENINE DNA GLYCOSYLASE"/>
    <property type="match status" value="1"/>
</dbReference>
<evidence type="ECO:0000313" key="17">
    <source>
        <dbReference type="Proteomes" id="UP001214628"/>
    </source>
</evidence>
<keyword evidence="6" id="KW-0479">Metal-binding</keyword>
<keyword evidence="8" id="KW-0378">Hydrolase</keyword>
<organism evidence="16 17">
    <name type="scientific">Malassezia psittaci</name>
    <dbReference type="NCBI Taxonomy" id="1821823"/>
    <lineage>
        <taxon>Eukaryota</taxon>
        <taxon>Fungi</taxon>
        <taxon>Dikarya</taxon>
        <taxon>Basidiomycota</taxon>
        <taxon>Ustilaginomycotina</taxon>
        <taxon>Malasseziomycetes</taxon>
        <taxon>Malasseziales</taxon>
        <taxon>Malasseziaceae</taxon>
        <taxon>Malassezia</taxon>
    </lineage>
</organism>
<accession>A0AAF0F9G8</accession>
<dbReference type="GO" id="GO:0005634">
    <property type="term" value="C:nucleus"/>
    <property type="evidence" value="ECO:0007669"/>
    <property type="project" value="TreeGrafter"/>
</dbReference>
<dbReference type="InterPro" id="IPR003265">
    <property type="entry name" value="HhH-GPD_domain"/>
</dbReference>
<feature type="region of interest" description="Disordered" evidence="14">
    <location>
        <begin position="346"/>
        <end position="371"/>
    </location>
</feature>
<evidence type="ECO:0000256" key="10">
    <source>
        <dbReference type="ARBA" id="ARBA00023014"/>
    </source>
</evidence>
<evidence type="ECO:0000313" key="16">
    <source>
        <dbReference type="EMBL" id="WFD43340.1"/>
    </source>
</evidence>
<dbReference type="InterPro" id="IPR003651">
    <property type="entry name" value="Endonuclease3_FeS-loop_motif"/>
</dbReference>
<evidence type="ECO:0000256" key="7">
    <source>
        <dbReference type="ARBA" id="ARBA00022763"/>
    </source>
</evidence>
<dbReference type="GO" id="GO:0051539">
    <property type="term" value="F:4 iron, 4 sulfur cluster binding"/>
    <property type="evidence" value="ECO:0007669"/>
    <property type="project" value="UniProtKB-UniRule"/>
</dbReference>
<comment type="catalytic activity">
    <reaction evidence="1 13">
        <text>Hydrolyzes free adenine bases from 7,8-dihydro-8-oxoguanine:adenine mismatched double-stranded DNA, leaving an apurinic site.</text>
        <dbReference type="EC" id="3.2.2.31"/>
    </reaction>
</comment>
<dbReference type="InterPro" id="IPR023170">
    <property type="entry name" value="HhH_base_excis_C"/>
</dbReference>
<feature type="compositionally biased region" description="Polar residues" evidence="14">
    <location>
        <begin position="346"/>
        <end position="356"/>
    </location>
</feature>
<dbReference type="GO" id="GO:0006298">
    <property type="term" value="P:mismatch repair"/>
    <property type="evidence" value="ECO:0007669"/>
    <property type="project" value="TreeGrafter"/>
</dbReference>
<dbReference type="AlphaFoldDB" id="A0AAF0F9G8"/>
<dbReference type="GO" id="GO:0046872">
    <property type="term" value="F:metal ion binding"/>
    <property type="evidence" value="ECO:0007669"/>
    <property type="project" value="UniProtKB-UniRule"/>
</dbReference>
<evidence type="ECO:0000256" key="3">
    <source>
        <dbReference type="ARBA" id="ARBA00012045"/>
    </source>
</evidence>
<feature type="domain" description="HhH-GPD" evidence="15">
    <location>
        <begin position="119"/>
        <end position="292"/>
    </location>
</feature>
<dbReference type="GO" id="GO:0034039">
    <property type="term" value="F:8-oxo-7,8-dihydroguanine DNA N-glycosylase activity"/>
    <property type="evidence" value="ECO:0007669"/>
    <property type="project" value="TreeGrafter"/>
</dbReference>
<dbReference type="Gene3D" id="3.90.79.10">
    <property type="entry name" value="Nucleoside Triphosphate Pyrophosphohydrolase"/>
    <property type="match status" value="1"/>
</dbReference>
<dbReference type="SMART" id="SM00525">
    <property type="entry name" value="FES"/>
    <property type="match status" value="1"/>
</dbReference>
<evidence type="ECO:0000256" key="8">
    <source>
        <dbReference type="ARBA" id="ARBA00022801"/>
    </source>
</evidence>
<gene>
    <name evidence="16" type="ORF">MPSI1_002001</name>
</gene>
<reference evidence="16" key="1">
    <citation type="submission" date="2023-02" db="EMBL/GenBank/DDBJ databases">
        <title>Mating type loci evolution in Malassezia.</title>
        <authorList>
            <person name="Coelho M.A."/>
        </authorList>
    </citation>
    <scope>NUCLEOTIDE SEQUENCE</scope>
    <source>
        <strain evidence="16">CBS 14136</strain>
    </source>
</reference>
<keyword evidence="12 13" id="KW-0326">Glycosidase</keyword>
<dbReference type="InterPro" id="IPR029119">
    <property type="entry name" value="MutY_C"/>
</dbReference>
<dbReference type="CDD" id="cd00056">
    <property type="entry name" value="ENDO3c"/>
    <property type="match status" value="1"/>
</dbReference>
<sequence>MRTPKPKTSVNTKKRKTPLFDYLLPQVEENPLLKPAKLPLRRHTRLYHRPHLLSQPESIRKLLEWFETEESKRNMPWRQEWIDPRKSIPNLQSEVNSSTMSVDEQIKRRAYQVWISEIMLQQTRVETVKSYWEAWMERWPTIEALANASQDDVLAAWRGLGYYSRATRIHEAAKKVVGDSDMQGMLPDDVDVLERSVPGVGRYTAGAICSIVFGCAVPILDGNIARVLSRQIALFADPKTKQTTDLLWEVARLLVERVATISTVTHESDATFVERSAIPGKWNQALMELGSTLCTPTKPDCSSCPIQSSCLAYAEGIANVTSEQETDTIDDIEDLCSLCDDIPLDQNDTMPSNSEGSKTKKATKSTDAKSAMKQTTLFGTNASQARGDPDLHPHKQIAHAGTAAPTAVRFVQQFPRKSTKQSVRVEVRLVCIVKLSETRANGTDARENNEPSRYLVQQRPDKGLLASLWEFPTDVLPETSCEVSKNEMCERACDFVQTLKAPAWKSAKQQTLTTQYQLPRPANARYLGRVKHVFSHLQWDMHVCSVDVRGDDMIYIDQSCACPEPTRAATARWVDPFEASGGVGAWLHPPRLYHRFTSPP</sequence>
<dbReference type="GO" id="GO:0032357">
    <property type="term" value="F:oxidized purine DNA binding"/>
    <property type="evidence" value="ECO:0007669"/>
    <property type="project" value="TreeGrafter"/>
</dbReference>
<evidence type="ECO:0000256" key="2">
    <source>
        <dbReference type="ARBA" id="ARBA00008343"/>
    </source>
</evidence>
<dbReference type="InterPro" id="IPR015797">
    <property type="entry name" value="NUDIX_hydrolase-like_dom_sf"/>
</dbReference>
<evidence type="ECO:0000256" key="14">
    <source>
        <dbReference type="SAM" id="MobiDB-lite"/>
    </source>
</evidence>
<evidence type="ECO:0000256" key="9">
    <source>
        <dbReference type="ARBA" id="ARBA00023004"/>
    </source>
</evidence>
<evidence type="ECO:0000256" key="12">
    <source>
        <dbReference type="ARBA" id="ARBA00023295"/>
    </source>
</evidence>
<comment type="cofactor">
    <cofactor evidence="13">
        <name>[4Fe-4S] cluster</name>
        <dbReference type="ChEBI" id="CHEBI:49883"/>
    </cofactor>
    <text evidence="13">Binds 1 [4Fe-4S] cluster.</text>
</comment>
<dbReference type="Proteomes" id="UP001214628">
    <property type="component" value="Chromosome 2"/>
</dbReference>
<dbReference type="Gene3D" id="1.10.340.30">
    <property type="entry name" value="Hypothetical protein, domain 2"/>
    <property type="match status" value="1"/>
</dbReference>
<name>A0AAF0F9G8_9BASI</name>
<dbReference type="FunFam" id="1.10.340.30:FF:000002">
    <property type="entry name" value="Adenine DNA glycosylase"/>
    <property type="match status" value="1"/>
</dbReference>
<dbReference type="InterPro" id="IPR044298">
    <property type="entry name" value="MIG/MutY"/>
</dbReference>
<comment type="function">
    <text evidence="13">Adenine glycosylase active on G-A mispairs.</text>
</comment>
<evidence type="ECO:0000256" key="5">
    <source>
        <dbReference type="ARBA" id="ARBA00022485"/>
    </source>
</evidence>
<proteinExistence type="inferred from homology"/>
<dbReference type="EMBL" id="CP118376">
    <property type="protein sequence ID" value="WFD43340.1"/>
    <property type="molecule type" value="Genomic_DNA"/>
</dbReference>
<dbReference type="GO" id="GO:0035485">
    <property type="term" value="F:adenine/guanine mispair binding"/>
    <property type="evidence" value="ECO:0007669"/>
    <property type="project" value="TreeGrafter"/>
</dbReference>
<protein>
    <recommendedName>
        <fullName evidence="4 13">Adenine DNA glycosylase</fullName>
        <ecNumber evidence="3 13">3.2.2.31</ecNumber>
    </recommendedName>
</protein>
<evidence type="ECO:0000256" key="6">
    <source>
        <dbReference type="ARBA" id="ARBA00022723"/>
    </source>
</evidence>
<keyword evidence="17" id="KW-1185">Reference proteome</keyword>
<dbReference type="InterPro" id="IPR011257">
    <property type="entry name" value="DNA_glycosylase"/>
</dbReference>
<keyword evidence="10" id="KW-0411">Iron-sulfur</keyword>
<evidence type="ECO:0000259" key="15">
    <source>
        <dbReference type="SMART" id="SM00478"/>
    </source>
</evidence>
<keyword evidence="7 13" id="KW-0227">DNA damage</keyword>
<evidence type="ECO:0000256" key="1">
    <source>
        <dbReference type="ARBA" id="ARBA00000843"/>
    </source>
</evidence>
<evidence type="ECO:0000256" key="4">
    <source>
        <dbReference type="ARBA" id="ARBA00022023"/>
    </source>
</evidence>
<dbReference type="Pfam" id="PF14815">
    <property type="entry name" value="NUDIX_4"/>
    <property type="match status" value="1"/>
</dbReference>
<dbReference type="CDD" id="cd03431">
    <property type="entry name" value="NUDIX_DNA_Glycosylase_C-MutY"/>
    <property type="match status" value="1"/>
</dbReference>
<evidence type="ECO:0000256" key="13">
    <source>
        <dbReference type="RuleBase" id="RU365096"/>
    </source>
</evidence>
<evidence type="ECO:0000256" key="11">
    <source>
        <dbReference type="ARBA" id="ARBA00023204"/>
    </source>
</evidence>
<dbReference type="GO" id="GO:0000701">
    <property type="term" value="F:purine-specific mismatch base pair DNA N-glycosylase activity"/>
    <property type="evidence" value="ECO:0007669"/>
    <property type="project" value="UniProtKB-EC"/>
</dbReference>
<dbReference type="PANTHER" id="PTHR42944">
    <property type="entry name" value="ADENINE DNA GLYCOSYLASE"/>
    <property type="match status" value="1"/>
</dbReference>
<dbReference type="EC" id="3.2.2.31" evidence="3 13"/>
<dbReference type="Gene3D" id="1.10.1670.10">
    <property type="entry name" value="Helix-hairpin-Helix base-excision DNA repair enzymes (C-terminal)"/>
    <property type="match status" value="1"/>
</dbReference>
<dbReference type="SUPFAM" id="SSF55811">
    <property type="entry name" value="Nudix"/>
    <property type="match status" value="1"/>
</dbReference>
<comment type="similarity">
    <text evidence="2 13">Belongs to the Nth/MutY family.</text>
</comment>
<dbReference type="GO" id="GO:0006285">
    <property type="term" value="P:base-excision repair, AP site formation"/>
    <property type="evidence" value="ECO:0007669"/>
    <property type="project" value="UniProtKB-ARBA"/>
</dbReference>
<keyword evidence="9 13" id="KW-0408">Iron</keyword>